<feature type="signal peptide" evidence="18">
    <location>
        <begin position="1"/>
        <end position="24"/>
    </location>
</feature>
<dbReference type="FunFam" id="1.10.510.10:FF:000201">
    <property type="entry name" value="Leucine-rich repeat receptor-like serine/threonine-protein kinase"/>
    <property type="match status" value="1"/>
</dbReference>
<dbReference type="GO" id="GO:0004674">
    <property type="term" value="F:protein serine/threonine kinase activity"/>
    <property type="evidence" value="ECO:0007669"/>
    <property type="project" value="UniProtKB-KW"/>
</dbReference>
<dbReference type="Pfam" id="PF07714">
    <property type="entry name" value="PK_Tyr_Ser-Thr"/>
    <property type="match status" value="1"/>
</dbReference>
<evidence type="ECO:0000256" key="11">
    <source>
        <dbReference type="ARBA" id="ARBA00022777"/>
    </source>
</evidence>
<keyword evidence="9" id="KW-0677">Repeat</keyword>
<dbReference type="EC" id="2.7.11.1" evidence="3"/>
<dbReference type="SUPFAM" id="SSF52058">
    <property type="entry name" value="L domain-like"/>
    <property type="match status" value="2"/>
</dbReference>
<evidence type="ECO:0000256" key="5">
    <source>
        <dbReference type="ARBA" id="ARBA00022614"/>
    </source>
</evidence>
<evidence type="ECO:0000256" key="2">
    <source>
        <dbReference type="ARBA" id="ARBA00008684"/>
    </source>
</evidence>
<keyword evidence="21" id="KW-1185">Reference proteome</keyword>
<evidence type="ECO:0000256" key="7">
    <source>
        <dbReference type="ARBA" id="ARBA00022692"/>
    </source>
</evidence>
<dbReference type="PANTHER" id="PTHR48056">
    <property type="entry name" value="LRR RECEPTOR-LIKE SERINE/THREONINE-PROTEIN KINASE-RELATED"/>
    <property type="match status" value="1"/>
</dbReference>
<dbReference type="AlphaFoldDB" id="A0A7I8IRJ3"/>
<dbReference type="InterPro" id="IPR001245">
    <property type="entry name" value="Ser-Thr/Tyr_kinase_cat_dom"/>
</dbReference>
<evidence type="ECO:0000256" key="16">
    <source>
        <dbReference type="ARBA" id="ARBA00023180"/>
    </source>
</evidence>
<dbReference type="GO" id="GO:0016020">
    <property type="term" value="C:membrane"/>
    <property type="evidence" value="ECO:0007669"/>
    <property type="project" value="UniProtKB-SubCell"/>
</dbReference>
<name>A0A7I8IRJ3_SPIIN</name>
<dbReference type="EMBL" id="LR743592">
    <property type="protein sequence ID" value="CAA2620417.1"/>
    <property type="molecule type" value="Genomic_DNA"/>
</dbReference>
<dbReference type="Proteomes" id="UP001189122">
    <property type="component" value="Unassembled WGS sequence"/>
</dbReference>
<dbReference type="Gene3D" id="1.10.510.10">
    <property type="entry name" value="Transferase(Phosphotransferase) domain 1"/>
    <property type="match status" value="1"/>
</dbReference>
<dbReference type="FunFam" id="3.80.10.10:FF:000233">
    <property type="entry name" value="Leucine-rich repeat receptor-like protein kinase TDR"/>
    <property type="match status" value="1"/>
</dbReference>
<evidence type="ECO:0000256" key="14">
    <source>
        <dbReference type="ARBA" id="ARBA00023136"/>
    </source>
</evidence>
<keyword evidence="6" id="KW-0808">Transferase</keyword>
<feature type="chain" id="PRO_5029800910" description="non-specific serine/threonine protein kinase" evidence="18">
    <location>
        <begin position="25"/>
        <end position="955"/>
    </location>
</feature>
<organism evidence="20">
    <name type="scientific">Spirodela intermedia</name>
    <name type="common">Intermediate duckweed</name>
    <dbReference type="NCBI Taxonomy" id="51605"/>
    <lineage>
        <taxon>Eukaryota</taxon>
        <taxon>Viridiplantae</taxon>
        <taxon>Streptophyta</taxon>
        <taxon>Embryophyta</taxon>
        <taxon>Tracheophyta</taxon>
        <taxon>Spermatophyta</taxon>
        <taxon>Magnoliopsida</taxon>
        <taxon>Liliopsida</taxon>
        <taxon>Araceae</taxon>
        <taxon>Lemnoideae</taxon>
        <taxon>Spirodela</taxon>
    </lineage>
</organism>
<dbReference type="PROSITE" id="PS00108">
    <property type="entry name" value="PROTEIN_KINASE_ST"/>
    <property type="match status" value="1"/>
</dbReference>
<sequence>MGRTVAVVVLLLLFLVSLLGTCSSSLSSFSPVGDGLVLASLKQGFRAFSPALDGWDSSRPSSVCSWVGVTCELDRVVSLDLSGFNLSGSISRRSPTSNGSLRSVNISRNQFSGGLDWDFSSLPSLEVLDAYDNNFTAPLPLAAVDSRRLRHLDLGGNFFYGKIPPEYGSWAAIEYLQLAGNDLREEYPLYLGYFNVFDGGVPAELGDLQNLVVLDLSSCGLDGQVPPELGNLQALETLFLHTNLFSGTLPSSLGNLTNLLAGLRRLSLLNLFMNKLHGSLPESMADLPNLEILQLFMNNLTGVIPERLGTNGRIRTLDLSSNKLTGVIPPNLCSGNQLKVLILLKNFLFGPIPESLGTCGSLTRVRLGQNYLNGSIPMGFLYLPLLNLVELQNNYLSGTMAENLDPAAGGSTQLAQLNLSGNLLSGHLPSSISNFSSLQTLLLSGNHFDGPIPSSVGGLRRIVKLDLSSNVFSGEIPPEIGNCSQLTYLDLSQNDLHPDSQLSEPLPQPSEPGGIPRSIGGLKSLTAADFSFNDLSGRLPENGQFVYFNASSFAGNPRLCGPTLNNPCNYSAGGVPPAKSVSGDFKLVFSLGLLVCSLLFAGAAILKAHSYKRTDGGGGGKWKLTAFRKLDFGVSDVVECMKDSNVIGRGGAGVVYLGRTVGGGEIAVKRLLGFGGAAGGHDHGFRAEVRTLGNIRHRNIVRLLAFCSNSRTNTNVLVYEYMPNGSLGEALHGKRGGAAPLGWDRRYAIAVESARGLCYLHHDCRPMIVHRDVKSNNILLDSDFRAHVADFGLAKFLRDGAASECMSAIAGSYGYIAPEYAYTLRVDEKSDVYSFGVVLLELLTGRRPVGEFGDGVDIVQWAKSTTGCCKENAPAIVDKRVGAAAPPGEAMHVFFVAMLCVQENSVERPTMREVVQMLSEFPRHPHEERAPPSSAVDVSHKENDSCYKLFPDLLN</sequence>
<keyword evidence="8 18" id="KW-0732">Signal</keyword>
<comment type="similarity">
    <text evidence="2">Belongs to the protein kinase superfamily. Ser/Thr protein kinase family.</text>
</comment>
<keyword evidence="4" id="KW-0723">Serine/threonine-protein kinase</keyword>
<proteinExistence type="inferred from homology"/>
<dbReference type="Pfam" id="PF00560">
    <property type="entry name" value="LRR_1"/>
    <property type="match status" value="8"/>
</dbReference>
<evidence type="ECO:0000256" key="4">
    <source>
        <dbReference type="ARBA" id="ARBA00022527"/>
    </source>
</evidence>
<dbReference type="PANTHER" id="PTHR48056:SF38">
    <property type="entry name" value="LEUCINE-RICH REPEAT RECEPTOR-LIKE SERINE_THREONINE-PROTEIN KINASE BAM1"/>
    <property type="match status" value="1"/>
</dbReference>
<accession>A0A7I8IRJ3</accession>
<dbReference type="GO" id="GO:0033612">
    <property type="term" value="F:receptor serine/threonine kinase binding"/>
    <property type="evidence" value="ECO:0007669"/>
    <property type="project" value="TreeGrafter"/>
</dbReference>
<dbReference type="InterPro" id="IPR001611">
    <property type="entry name" value="Leu-rich_rpt"/>
</dbReference>
<evidence type="ECO:0000256" key="10">
    <source>
        <dbReference type="ARBA" id="ARBA00022741"/>
    </source>
</evidence>
<evidence type="ECO:0000256" key="12">
    <source>
        <dbReference type="ARBA" id="ARBA00022840"/>
    </source>
</evidence>
<dbReference type="EMBL" id="CACRZD030000005">
    <property type="protein sequence ID" value="CAA6660167.1"/>
    <property type="molecule type" value="Genomic_DNA"/>
</dbReference>
<keyword evidence="15" id="KW-0675">Receptor</keyword>
<keyword evidence="14" id="KW-0472">Membrane</keyword>
<dbReference type="Pfam" id="PF08263">
    <property type="entry name" value="LRRNT_2"/>
    <property type="match status" value="1"/>
</dbReference>
<keyword evidence="7" id="KW-0812">Transmembrane</keyword>
<evidence type="ECO:0000259" key="19">
    <source>
        <dbReference type="PROSITE" id="PS50011"/>
    </source>
</evidence>
<dbReference type="SUPFAM" id="SSF56112">
    <property type="entry name" value="Protein kinase-like (PK-like)"/>
    <property type="match status" value="1"/>
</dbReference>
<dbReference type="InterPro" id="IPR013210">
    <property type="entry name" value="LRR_N_plant-typ"/>
</dbReference>
<reference evidence="20 21" key="1">
    <citation type="submission" date="2019-12" db="EMBL/GenBank/DDBJ databases">
        <authorList>
            <person name="Scholz U."/>
            <person name="Mascher M."/>
            <person name="Fiebig A."/>
        </authorList>
    </citation>
    <scope>NUCLEOTIDE SEQUENCE</scope>
</reference>
<comment type="subcellular location">
    <subcellularLocation>
        <location evidence="1">Membrane</location>
        <topology evidence="1">Single-pass membrane protein</topology>
    </subcellularLocation>
</comment>
<dbReference type="InterPro" id="IPR000719">
    <property type="entry name" value="Prot_kinase_dom"/>
</dbReference>
<keyword evidence="13" id="KW-1133">Transmembrane helix</keyword>
<dbReference type="PROSITE" id="PS50011">
    <property type="entry name" value="PROTEIN_KINASE_DOM"/>
    <property type="match status" value="1"/>
</dbReference>
<keyword evidence="10" id="KW-0547">Nucleotide-binding</keyword>
<dbReference type="SMART" id="SM00220">
    <property type="entry name" value="S_TKc"/>
    <property type="match status" value="1"/>
</dbReference>
<evidence type="ECO:0000256" key="9">
    <source>
        <dbReference type="ARBA" id="ARBA00022737"/>
    </source>
</evidence>
<dbReference type="InterPro" id="IPR011009">
    <property type="entry name" value="Kinase-like_dom_sf"/>
</dbReference>
<dbReference type="InterPro" id="IPR008271">
    <property type="entry name" value="Ser/Thr_kinase_AS"/>
</dbReference>
<keyword evidence="16" id="KW-0325">Glycoprotein</keyword>
<evidence type="ECO:0000313" key="21">
    <source>
        <dbReference type="Proteomes" id="UP001189122"/>
    </source>
</evidence>
<dbReference type="Gene3D" id="3.30.200.20">
    <property type="entry name" value="Phosphorylase Kinase, domain 1"/>
    <property type="match status" value="1"/>
</dbReference>
<evidence type="ECO:0000256" key="13">
    <source>
        <dbReference type="ARBA" id="ARBA00022989"/>
    </source>
</evidence>
<evidence type="ECO:0000256" key="17">
    <source>
        <dbReference type="SAM" id="MobiDB-lite"/>
    </source>
</evidence>
<dbReference type="InterPro" id="IPR032675">
    <property type="entry name" value="LRR_dom_sf"/>
</dbReference>
<dbReference type="Gene3D" id="3.80.10.10">
    <property type="entry name" value="Ribonuclease Inhibitor"/>
    <property type="match status" value="3"/>
</dbReference>
<dbReference type="InterPro" id="IPR050647">
    <property type="entry name" value="Plant_LRR-RLKs"/>
</dbReference>
<evidence type="ECO:0000256" key="18">
    <source>
        <dbReference type="SAM" id="SignalP"/>
    </source>
</evidence>
<evidence type="ECO:0000256" key="15">
    <source>
        <dbReference type="ARBA" id="ARBA00023170"/>
    </source>
</evidence>
<keyword evidence="11" id="KW-0418">Kinase</keyword>
<keyword evidence="12" id="KW-0067">ATP-binding</keyword>
<feature type="region of interest" description="Disordered" evidence="17">
    <location>
        <begin position="497"/>
        <end position="518"/>
    </location>
</feature>
<dbReference type="GO" id="GO:0005524">
    <property type="term" value="F:ATP binding"/>
    <property type="evidence" value="ECO:0007669"/>
    <property type="project" value="UniProtKB-KW"/>
</dbReference>
<gene>
    <name evidence="20" type="ORF">SI7747_05006586</name>
</gene>
<keyword evidence="5" id="KW-0433">Leucine-rich repeat</keyword>
<evidence type="ECO:0000256" key="8">
    <source>
        <dbReference type="ARBA" id="ARBA00022729"/>
    </source>
</evidence>
<evidence type="ECO:0000256" key="1">
    <source>
        <dbReference type="ARBA" id="ARBA00004167"/>
    </source>
</evidence>
<dbReference type="FunFam" id="3.30.200.20:FF:000219">
    <property type="entry name" value="Leucine-rich repeat receptor-like serine/threonine-protein kinase"/>
    <property type="match status" value="1"/>
</dbReference>
<dbReference type="GO" id="GO:0009791">
    <property type="term" value="P:post-embryonic development"/>
    <property type="evidence" value="ECO:0007669"/>
    <property type="project" value="UniProtKB-ARBA"/>
</dbReference>
<evidence type="ECO:0000313" key="20">
    <source>
        <dbReference type="EMBL" id="CAA2620417.1"/>
    </source>
</evidence>
<evidence type="ECO:0000256" key="3">
    <source>
        <dbReference type="ARBA" id="ARBA00012513"/>
    </source>
</evidence>
<feature type="domain" description="Protein kinase" evidence="19">
    <location>
        <begin position="641"/>
        <end position="927"/>
    </location>
</feature>
<protein>
    <recommendedName>
        <fullName evidence="3">non-specific serine/threonine protein kinase</fullName>
        <ecNumber evidence="3">2.7.11.1</ecNumber>
    </recommendedName>
</protein>
<evidence type="ECO:0000256" key="6">
    <source>
        <dbReference type="ARBA" id="ARBA00022679"/>
    </source>
</evidence>